<keyword evidence="5" id="KW-1185">Reference proteome</keyword>
<evidence type="ECO:0000256" key="2">
    <source>
        <dbReference type="SAM" id="MobiDB-lite"/>
    </source>
</evidence>
<evidence type="ECO:0000313" key="5">
    <source>
        <dbReference type="Proteomes" id="UP000602510"/>
    </source>
</evidence>
<dbReference type="InterPro" id="IPR010285">
    <property type="entry name" value="DNA_helicase_pif1-like_DEAD"/>
</dbReference>
<sequence length="223" mass="24949">MDSQDKWSALEAKYGTPSGYEDPRLKTLRVANRHTARSRLQRRQIERAVRTIRGNSTVAGSAAVPFTQIELGVLARRYASLVLPENERAPGCCRKRDSSSISKRGSHGPYDVLTPVGPDESSTCNFGVRSSEAAMLKRTSLIVWDEAPMTHRFQYEAVDRTLRDLLKNDKPFGGVTMLLSGVFRQTLPVIPRAGPAEVIAASLKKSTLWRHFECFRLTTNMRV</sequence>
<comment type="cofactor">
    <cofactor evidence="1">
        <name>Mg(2+)</name>
        <dbReference type="ChEBI" id="CHEBI:18420"/>
    </cofactor>
</comment>
<gene>
    <name evidence="4" type="ORF">GN244_ATG07352</name>
</gene>
<dbReference type="GO" id="GO:0043139">
    <property type="term" value="F:5'-3' DNA helicase activity"/>
    <property type="evidence" value="ECO:0007669"/>
    <property type="project" value="UniProtKB-EC"/>
</dbReference>
<evidence type="ECO:0000313" key="4">
    <source>
        <dbReference type="EMBL" id="KAF4040489.1"/>
    </source>
</evidence>
<keyword evidence="1" id="KW-0227">DNA damage</keyword>
<proteinExistence type="inferred from homology"/>
<reference evidence="4" key="1">
    <citation type="submission" date="2020-04" db="EMBL/GenBank/DDBJ databases">
        <title>Hybrid Assembly of Korean Phytophthora infestans isolates.</title>
        <authorList>
            <person name="Prokchorchik M."/>
            <person name="Lee Y."/>
            <person name="Seo J."/>
            <person name="Cho J.-H."/>
            <person name="Park Y.-E."/>
            <person name="Jang D.-C."/>
            <person name="Im J.-S."/>
            <person name="Choi J.-G."/>
            <person name="Park H.-J."/>
            <person name="Lee G.-B."/>
            <person name="Lee Y.-G."/>
            <person name="Hong S.-Y."/>
            <person name="Cho K."/>
            <person name="Sohn K.H."/>
        </authorList>
    </citation>
    <scope>NUCLEOTIDE SEQUENCE</scope>
    <source>
        <strain evidence="4">KR_1_A1</strain>
    </source>
</reference>
<comment type="catalytic activity">
    <reaction evidence="1">
        <text>ATP + H2O = ADP + phosphate + H(+)</text>
        <dbReference type="Rhea" id="RHEA:13065"/>
        <dbReference type="ChEBI" id="CHEBI:15377"/>
        <dbReference type="ChEBI" id="CHEBI:15378"/>
        <dbReference type="ChEBI" id="CHEBI:30616"/>
        <dbReference type="ChEBI" id="CHEBI:43474"/>
        <dbReference type="ChEBI" id="CHEBI:456216"/>
        <dbReference type="EC" id="5.6.2.3"/>
    </reaction>
</comment>
<comment type="caution">
    <text evidence="4">The sequence shown here is derived from an EMBL/GenBank/DDBJ whole genome shotgun (WGS) entry which is preliminary data.</text>
</comment>
<accession>A0A833W332</accession>
<dbReference type="GO" id="GO:0000723">
    <property type="term" value="P:telomere maintenance"/>
    <property type="evidence" value="ECO:0007669"/>
    <property type="project" value="InterPro"/>
</dbReference>
<dbReference type="AlphaFoldDB" id="A0A833W332"/>
<dbReference type="EC" id="5.6.2.3" evidence="1"/>
<evidence type="ECO:0000256" key="1">
    <source>
        <dbReference type="RuleBase" id="RU363044"/>
    </source>
</evidence>
<protein>
    <recommendedName>
        <fullName evidence="1">ATP-dependent DNA helicase</fullName>
        <ecNumber evidence="1">5.6.2.3</ecNumber>
    </recommendedName>
</protein>
<keyword evidence="1" id="KW-0234">DNA repair</keyword>
<dbReference type="GO" id="GO:0006310">
    <property type="term" value="P:DNA recombination"/>
    <property type="evidence" value="ECO:0007669"/>
    <property type="project" value="UniProtKB-KW"/>
</dbReference>
<dbReference type="PANTHER" id="PTHR10492">
    <property type="match status" value="1"/>
</dbReference>
<keyword evidence="1" id="KW-0378">Hydrolase</keyword>
<dbReference type="Proteomes" id="UP000602510">
    <property type="component" value="Unassembled WGS sequence"/>
</dbReference>
<feature type="domain" description="DNA helicase Pif1-like DEAD-box helicase" evidence="3">
    <location>
        <begin position="115"/>
        <end position="222"/>
    </location>
</feature>
<organism evidence="4 5">
    <name type="scientific">Phytophthora infestans</name>
    <name type="common">Potato late blight agent</name>
    <name type="synonym">Botrytis infestans</name>
    <dbReference type="NCBI Taxonomy" id="4787"/>
    <lineage>
        <taxon>Eukaryota</taxon>
        <taxon>Sar</taxon>
        <taxon>Stramenopiles</taxon>
        <taxon>Oomycota</taxon>
        <taxon>Peronosporomycetes</taxon>
        <taxon>Peronosporales</taxon>
        <taxon>Peronosporaceae</taxon>
        <taxon>Phytophthora</taxon>
    </lineage>
</organism>
<feature type="region of interest" description="Disordered" evidence="2">
    <location>
        <begin position="92"/>
        <end position="111"/>
    </location>
</feature>
<keyword evidence="1" id="KW-0233">DNA recombination</keyword>
<dbReference type="Pfam" id="PF05970">
    <property type="entry name" value="PIF1"/>
    <property type="match status" value="1"/>
</dbReference>
<dbReference type="GO" id="GO:0016787">
    <property type="term" value="F:hydrolase activity"/>
    <property type="evidence" value="ECO:0007669"/>
    <property type="project" value="UniProtKB-KW"/>
</dbReference>
<keyword evidence="1" id="KW-0067">ATP-binding</keyword>
<comment type="similarity">
    <text evidence="1">Belongs to the helicase family.</text>
</comment>
<dbReference type="InterPro" id="IPR027417">
    <property type="entry name" value="P-loop_NTPase"/>
</dbReference>
<dbReference type="GO" id="GO:0005524">
    <property type="term" value="F:ATP binding"/>
    <property type="evidence" value="ECO:0007669"/>
    <property type="project" value="UniProtKB-KW"/>
</dbReference>
<name>A0A833W332_PHYIN</name>
<dbReference type="EMBL" id="WSZM01000140">
    <property type="protein sequence ID" value="KAF4040489.1"/>
    <property type="molecule type" value="Genomic_DNA"/>
</dbReference>
<dbReference type="PANTHER" id="PTHR10492:SF57">
    <property type="entry name" value="ATP-DEPENDENT DNA HELICASE"/>
    <property type="match status" value="1"/>
</dbReference>
<dbReference type="GO" id="GO:0006281">
    <property type="term" value="P:DNA repair"/>
    <property type="evidence" value="ECO:0007669"/>
    <property type="project" value="UniProtKB-KW"/>
</dbReference>
<keyword evidence="1" id="KW-0547">Nucleotide-binding</keyword>
<dbReference type="Gene3D" id="3.40.50.300">
    <property type="entry name" value="P-loop containing nucleotide triphosphate hydrolases"/>
    <property type="match status" value="1"/>
</dbReference>
<keyword evidence="1 4" id="KW-0347">Helicase</keyword>
<evidence type="ECO:0000259" key="3">
    <source>
        <dbReference type="Pfam" id="PF05970"/>
    </source>
</evidence>